<dbReference type="InterPro" id="IPR036388">
    <property type="entry name" value="WH-like_DNA-bd_sf"/>
</dbReference>
<dbReference type="InterPro" id="IPR000835">
    <property type="entry name" value="HTH_MarR-typ"/>
</dbReference>
<evidence type="ECO:0000259" key="6">
    <source>
        <dbReference type="PROSITE" id="PS50931"/>
    </source>
</evidence>
<dbReference type="Pfam" id="PF00126">
    <property type="entry name" value="HTH_1"/>
    <property type="match status" value="1"/>
</dbReference>
<proteinExistence type="inferred from homology"/>
<name>A0A378ZXR2_9HYPH</name>
<reference evidence="7 8" key="1">
    <citation type="submission" date="2018-06" db="EMBL/GenBank/DDBJ databases">
        <authorList>
            <consortium name="Pathogen Informatics"/>
            <person name="Doyle S."/>
        </authorList>
    </citation>
    <scope>NUCLEOTIDE SEQUENCE [LARGE SCALE GENOMIC DNA]</scope>
    <source>
        <strain evidence="7 8">NCTC13350</strain>
    </source>
</reference>
<evidence type="ECO:0000256" key="4">
    <source>
        <dbReference type="ARBA" id="ARBA00023159"/>
    </source>
</evidence>
<accession>A0A378ZXR2</accession>
<dbReference type="PROSITE" id="PS50931">
    <property type="entry name" value="HTH_LYSR"/>
    <property type="match status" value="1"/>
</dbReference>
<dbReference type="GO" id="GO:0032993">
    <property type="term" value="C:protein-DNA complex"/>
    <property type="evidence" value="ECO:0007669"/>
    <property type="project" value="TreeGrafter"/>
</dbReference>
<keyword evidence="3" id="KW-0238">DNA-binding</keyword>
<dbReference type="Gene3D" id="1.10.10.10">
    <property type="entry name" value="Winged helix-like DNA-binding domain superfamily/Winged helix DNA-binding domain"/>
    <property type="match status" value="1"/>
</dbReference>
<dbReference type="AlphaFoldDB" id="A0A378ZXR2"/>
<dbReference type="Pfam" id="PF03466">
    <property type="entry name" value="LysR_substrate"/>
    <property type="match status" value="1"/>
</dbReference>
<dbReference type="PANTHER" id="PTHR30346:SF26">
    <property type="entry name" value="HYDROGEN PEROXIDE-INDUCIBLE GENES ACTIVATOR"/>
    <property type="match status" value="1"/>
</dbReference>
<dbReference type="GO" id="GO:0003677">
    <property type="term" value="F:DNA binding"/>
    <property type="evidence" value="ECO:0007669"/>
    <property type="project" value="UniProtKB-KW"/>
</dbReference>
<comment type="similarity">
    <text evidence="1">Belongs to the LysR transcriptional regulatory family.</text>
</comment>
<dbReference type="EMBL" id="UGSK01000001">
    <property type="protein sequence ID" value="SUB02024.1"/>
    <property type="molecule type" value="Genomic_DNA"/>
</dbReference>
<evidence type="ECO:0000313" key="7">
    <source>
        <dbReference type="EMBL" id="SUB02024.1"/>
    </source>
</evidence>
<evidence type="ECO:0000256" key="2">
    <source>
        <dbReference type="ARBA" id="ARBA00023015"/>
    </source>
</evidence>
<gene>
    <name evidence="7" type="primary">oxyR_2</name>
    <name evidence="7" type="ORF">NCTC13350_02973</name>
</gene>
<evidence type="ECO:0000313" key="8">
    <source>
        <dbReference type="Proteomes" id="UP000255000"/>
    </source>
</evidence>
<keyword evidence="4" id="KW-0010">Activator</keyword>
<dbReference type="FunFam" id="1.10.10.10:FF:000001">
    <property type="entry name" value="LysR family transcriptional regulator"/>
    <property type="match status" value="1"/>
</dbReference>
<keyword evidence="5" id="KW-0804">Transcription</keyword>
<organism evidence="7 8">
    <name type="scientific">Pannonibacter phragmitetus</name>
    <dbReference type="NCBI Taxonomy" id="121719"/>
    <lineage>
        <taxon>Bacteria</taxon>
        <taxon>Pseudomonadati</taxon>
        <taxon>Pseudomonadota</taxon>
        <taxon>Alphaproteobacteria</taxon>
        <taxon>Hyphomicrobiales</taxon>
        <taxon>Stappiaceae</taxon>
        <taxon>Pannonibacter</taxon>
    </lineage>
</organism>
<sequence length="320" mass="34972">MASIDIIYLMPYRPSHRQLEYLVAVAEHGHFGRAARACHVSQPTLSAQLKLLEDRLGVVLIDRGGAIVQPTPAGHALLPHARTVLETLDEFVREAQAADKGLGGLIRLGVAPTAGPYLLTGVIELLQERVPGLQLYIREERPSLLETAVREGTVDCILTPLPVRESRLISEDLCVEQIYLGLPQRHPLAAKTSLSVPDLLAERMLTLGRGHRLYDQVQSLCAASGAVMSEDYEGTSLDALRQMVSIGMGLSLFPAAYVASEFARERQVVLRELSGWPMQRLIVLAWREGSPRQAHFLRLAKLAREGIAASGLEGVSLTEA</sequence>
<dbReference type="Gene3D" id="3.40.190.10">
    <property type="entry name" value="Periplasmic binding protein-like II"/>
    <property type="match status" value="2"/>
</dbReference>
<dbReference type="InterPro" id="IPR000847">
    <property type="entry name" value="LysR_HTH_N"/>
</dbReference>
<dbReference type="Proteomes" id="UP000255000">
    <property type="component" value="Unassembled WGS sequence"/>
</dbReference>
<dbReference type="SUPFAM" id="SSF53850">
    <property type="entry name" value="Periplasmic binding protein-like II"/>
    <property type="match status" value="1"/>
</dbReference>
<feature type="domain" description="HTH lysR-type" evidence="6">
    <location>
        <begin position="17"/>
        <end position="71"/>
    </location>
</feature>
<protein>
    <submittedName>
        <fullName evidence="7">Morphology and auto-aggregation control protein</fullName>
    </submittedName>
</protein>
<dbReference type="SMART" id="SM00347">
    <property type="entry name" value="HTH_MARR"/>
    <property type="match status" value="1"/>
</dbReference>
<evidence type="ECO:0000256" key="3">
    <source>
        <dbReference type="ARBA" id="ARBA00023125"/>
    </source>
</evidence>
<dbReference type="PRINTS" id="PR00039">
    <property type="entry name" value="HTHLYSR"/>
</dbReference>
<dbReference type="GO" id="GO:0003700">
    <property type="term" value="F:DNA-binding transcription factor activity"/>
    <property type="evidence" value="ECO:0007669"/>
    <property type="project" value="InterPro"/>
</dbReference>
<dbReference type="InterPro" id="IPR036390">
    <property type="entry name" value="WH_DNA-bd_sf"/>
</dbReference>
<evidence type="ECO:0000256" key="5">
    <source>
        <dbReference type="ARBA" id="ARBA00023163"/>
    </source>
</evidence>
<dbReference type="CDD" id="cd08411">
    <property type="entry name" value="PBP2_OxyR"/>
    <property type="match status" value="1"/>
</dbReference>
<evidence type="ECO:0000256" key="1">
    <source>
        <dbReference type="ARBA" id="ARBA00009437"/>
    </source>
</evidence>
<keyword evidence="2" id="KW-0805">Transcription regulation</keyword>
<dbReference type="PANTHER" id="PTHR30346">
    <property type="entry name" value="TRANSCRIPTIONAL DUAL REGULATOR HCAR-RELATED"/>
    <property type="match status" value="1"/>
</dbReference>
<dbReference type="SUPFAM" id="SSF46785">
    <property type="entry name" value="Winged helix' DNA-binding domain"/>
    <property type="match status" value="1"/>
</dbReference>
<dbReference type="InterPro" id="IPR005119">
    <property type="entry name" value="LysR_subst-bd"/>
</dbReference>